<dbReference type="OrthoDB" id="6871774at2"/>
<comment type="caution">
    <text evidence="2">The sequence shown here is derived from an EMBL/GenBank/DDBJ whole genome shotgun (WGS) entry which is preliminary data.</text>
</comment>
<evidence type="ECO:0000313" key="2">
    <source>
        <dbReference type="EMBL" id="PXX49387.1"/>
    </source>
</evidence>
<evidence type="ECO:0000256" key="1">
    <source>
        <dbReference type="SAM" id="MobiDB-lite"/>
    </source>
</evidence>
<dbReference type="EMBL" id="QJKC01000004">
    <property type="protein sequence ID" value="PXX49387.1"/>
    <property type="molecule type" value="Genomic_DNA"/>
</dbReference>
<organism evidence="2 3">
    <name type="scientific">Aquitalea magnusonii</name>
    <dbReference type="NCBI Taxonomy" id="332411"/>
    <lineage>
        <taxon>Bacteria</taxon>
        <taxon>Pseudomonadati</taxon>
        <taxon>Pseudomonadota</taxon>
        <taxon>Betaproteobacteria</taxon>
        <taxon>Neisseriales</taxon>
        <taxon>Chromobacteriaceae</taxon>
        <taxon>Aquitalea</taxon>
    </lineage>
</organism>
<keyword evidence="3" id="KW-1185">Reference proteome</keyword>
<name>A0A318JLT0_9NEIS</name>
<sequence>MIAISVKTNVKDITKRLNFIARKQVPFATAQALTVMAKQVQAAESDNLVKKLKHPSPFTRNAVGMRAARKTNLESQVFIKDRTAKYLNPFEAGGEHVLPGRALLNPKNVKLNAYGQLPRKLLARLKARPDVFIGEVRFKDGRVINGVWQRPPTGERQRGRNGSKGNTWNKVDGKRTGGLKLLIRFGDALPVKTRLEYHALARSIVDRDFKKVFAEQLLKALASAK</sequence>
<gene>
    <name evidence="2" type="ORF">DFR38_10426</name>
</gene>
<reference evidence="2 3" key="1">
    <citation type="submission" date="2018-05" db="EMBL/GenBank/DDBJ databases">
        <title>Genomic Encyclopedia of Type Strains, Phase IV (KMG-IV): sequencing the most valuable type-strain genomes for metagenomic binning, comparative biology and taxonomic classification.</title>
        <authorList>
            <person name="Goeker M."/>
        </authorList>
    </citation>
    <scope>NUCLEOTIDE SEQUENCE [LARGE SCALE GENOMIC DNA]</scope>
    <source>
        <strain evidence="2 3">DSM 25134</strain>
    </source>
</reference>
<protein>
    <submittedName>
        <fullName evidence="2">Uncharacterized protein</fullName>
    </submittedName>
</protein>
<dbReference type="RefSeq" id="WP_059284640.1">
    <property type="nucleotide sequence ID" value="NZ_LNQU01000005.1"/>
</dbReference>
<dbReference type="Proteomes" id="UP000248395">
    <property type="component" value="Unassembled WGS sequence"/>
</dbReference>
<proteinExistence type="predicted"/>
<evidence type="ECO:0000313" key="3">
    <source>
        <dbReference type="Proteomes" id="UP000248395"/>
    </source>
</evidence>
<feature type="region of interest" description="Disordered" evidence="1">
    <location>
        <begin position="150"/>
        <end position="172"/>
    </location>
</feature>
<accession>A0A318JLT0</accession>
<dbReference type="AlphaFoldDB" id="A0A318JLT0"/>